<dbReference type="PANTHER" id="PTHR43576:SF2">
    <property type="entry name" value="INTRACELLULAR EXO-ALPHA-L-ARABINOFURANOSIDASE 2"/>
    <property type="match status" value="1"/>
</dbReference>
<dbReference type="SUPFAM" id="SSF51445">
    <property type="entry name" value="(Trans)glycosidases"/>
    <property type="match status" value="1"/>
</dbReference>
<accession>A0A9X3WCK5</accession>
<dbReference type="InterPro" id="IPR013780">
    <property type="entry name" value="Glyco_hydro_b"/>
</dbReference>
<dbReference type="SUPFAM" id="SSF51011">
    <property type="entry name" value="Glycosyl hydrolase domain"/>
    <property type="match status" value="1"/>
</dbReference>
<dbReference type="GO" id="GO:0046556">
    <property type="term" value="F:alpha-L-arabinofuranosidase activity"/>
    <property type="evidence" value="ECO:0007669"/>
    <property type="project" value="UniProtKB-EC"/>
</dbReference>
<sequence>MGGFVRESAKMMKRVDPNIELFAASISDLDWNINLLREAGKYLDWISIHRYWDLVHEDNTLSDYETCMTYTLDIEPEIEKTKHILGSLGYLGKIKIAFDEWNLRGWHHPHVSSGTEDYLTPRDKNDWNDSYTMADAVFTACFLNQCLKHCDVVGTANFSPTVNTRGAVYTHSDGIVLRTTYFVFEMFTKYMGDQVIDSWISSHDTFPVETKGGIISVPCIDLIATKREEENTINISVINRHPEETREIAIGIKDLCRFNRVRVHRLESESKDDYNDIDQPNKVSVQVSEIELGDPDKFTIGVAPHSVNVLVFSV</sequence>
<evidence type="ECO:0000256" key="1">
    <source>
        <dbReference type="ARBA" id="ARBA00004881"/>
    </source>
</evidence>
<dbReference type="Proteomes" id="UP001145069">
    <property type="component" value="Unassembled WGS sequence"/>
</dbReference>
<dbReference type="AlphaFoldDB" id="A0A9X3WCK5"/>
<dbReference type="EMBL" id="JAMQKC010000008">
    <property type="protein sequence ID" value="MDC3417347.1"/>
    <property type="molecule type" value="Genomic_DNA"/>
</dbReference>
<dbReference type="Pfam" id="PF06964">
    <property type="entry name" value="Alpha-L-AF_C"/>
    <property type="match status" value="1"/>
</dbReference>
<evidence type="ECO:0000313" key="5">
    <source>
        <dbReference type="Proteomes" id="UP001145069"/>
    </source>
</evidence>
<comment type="subunit">
    <text evidence="2">Homohexamer; trimer of dimers.</text>
</comment>
<gene>
    <name evidence="4" type="ORF">NC799_10620</name>
</gene>
<dbReference type="Gene3D" id="2.60.40.1180">
    <property type="entry name" value="Golgi alpha-mannosidase II"/>
    <property type="match status" value="1"/>
</dbReference>
<dbReference type="PANTHER" id="PTHR43576">
    <property type="entry name" value="ALPHA-L-ARABINOFURANOSIDASE C-RELATED"/>
    <property type="match status" value="1"/>
</dbReference>
<dbReference type="RefSeq" id="WP_272446414.1">
    <property type="nucleotide sequence ID" value="NZ_JAMQKC010000008.1"/>
</dbReference>
<dbReference type="GO" id="GO:0046373">
    <property type="term" value="P:L-arabinose metabolic process"/>
    <property type="evidence" value="ECO:0007669"/>
    <property type="project" value="InterPro"/>
</dbReference>
<feature type="domain" description="Alpha-L-arabinofuranosidase C-terminal" evidence="3">
    <location>
        <begin position="99"/>
        <end position="306"/>
    </location>
</feature>
<dbReference type="InterPro" id="IPR017853">
    <property type="entry name" value="GH"/>
</dbReference>
<dbReference type="InterPro" id="IPR010720">
    <property type="entry name" value="Alpha-L-AF_C"/>
</dbReference>
<keyword evidence="5" id="KW-1185">Reference proteome</keyword>
<evidence type="ECO:0000256" key="2">
    <source>
        <dbReference type="ARBA" id="ARBA00011165"/>
    </source>
</evidence>
<organism evidence="4 5">
    <name type="scientific">Aquibacillus salsiterrae</name>
    <dbReference type="NCBI Taxonomy" id="2950439"/>
    <lineage>
        <taxon>Bacteria</taxon>
        <taxon>Bacillati</taxon>
        <taxon>Bacillota</taxon>
        <taxon>Bacilli</taxon>
        <taxon>Bacillales</taxon>
        <taxon>Bacillaceae</taxon>
        <taxon>Aquibacillus</taxon>
    </lineage>
</organism>
<protein>
    <recommendedName>
        <fullName evidence="3">Alpha-L-arabinofuranosidase C-terminal domain-containing protein</fullName>
    </recommendedName>
</protein>
<proteinExistence type="predicted"/>
<dbReference type="Gene3D" id="3.20.20.80">
    <property type="entry name" value="Glycosidases"/>
    <property type="match status" value="1"/>
</dbReference>
<name>A0A9X3WCK5_9BACI</name>
<evidence type="ECO:0000259" key="3">
    <source>
        <dbReference type="SMART" id="SM00813"/>
    </source>
</evidence>
<dbReference type="GO" id="GO:0000272">
    <property type="term" value="P:polysaccharide catabolic process"/>
    <property type="evidence" value="ECO:0007669"/>
    <property type="project" value="TreeGrafter"/>
</dbReference>
<evidence type="ECO:0000313" key="4">
    <source>
        <dbReference type="EMBL" id="MDC3417347.1"/>
    </source>
</evidence>
<dbReference type="SMART" id="SM00813">
    <property type="entry name" value="Alpha-L-AF_C"/>
    <property type="match status" value="1"/>
</dbReference>
<comment type="pathway">
    <text evidence="1">Glycan metabolism.</text>
</comment>
<reference evidence="4" key="1">
    <citation type="submission" date="2022-06" db="EMBL/GenBank/DDBJ databases">
        <title>Aquibacillus sp. a new bacterium isolated from soil saline samples.</title>
        <authorList>
            <person name="Galisteo C."/>
            <person name="De La Haba R."/>
            <person name="Sanchez-Porro C."/>
            <person name="Ventosa A."/>
        </authorList>
    </citation>
    <scope>NUCLEOTIDE SEQUENCE</scope>
    <source>
        <strain evidence="4">3ASR75-54</strain>
    </source>
</reference>
<comment type="caution">
    <text evidence="4">The sequence shown here is derived from an EMBL/GenBank/DDBJ whole genome shotgun (WGS) entry which is preliminary data.</text>
</comment>